<dbReference type="OrthoDB" id="5374844at2759"/>
<protein>
    <submittedName>
        <fullName evidence="2">Uncharacterized protein</fullName>
    </submittedName>
</protein>
<accession>A0A1Q5TEQ6</accession>
<organism evidence="2 3">
    <name type="scientific">Penicillium subrubescens</name>
    <dbReference type="NCBI Taxonomy" id="1316194"/>
    <lineage>
        <taxon>Eukaryota</taxon>
        <taxon>Fungi</taxon>
        <taxon>Dikarya</taxon>
        <taxon>Ascomycota</taxon>
        <taxon>Pezizomycotina</taxon>
        <taxon>Eurotiomycetes</taxon>
        <taxon>Eurotiomycetidae</taxon>
        <taxon>Eurotiales</taxon>
        <taxon>Aspergillaceae</taxon>
        <taxon>Penicillium</taxon>
    </lineage>
</organism>
<evidence type="ECO:0000313" key="2">
    <source>
        <dbReference type="EMBL" id="OKO98716.1"/>
    </source>
</evidence>
<evidence type="ECO:0000313" key="3">
    <source>
        <dbReference type="Proteomes" id="UP000186955"/>
    </source>
</evidence>
<feature type="compositionally biased region" description="Polar residues" evidence="1">
    <location>
        <begin position="169"/>
        <end position="184"/>
    </location>
</feature>
<dbReference type="STRING" id="1316194.A0A1Q5TEQ6"/>
<comment type="caution">
    <text evidence="2">The sequence shown here is derived from an EMBL/GenBank/DDBJ whole genome shotgun (WGS) entry which is preliminary data.</text>
</comment>
<proteinExistence type="predicted"/>
<feature type="region of interest" description="Disordered" evidence="1">
    <location>
        <begin position="441"/>
        <end position="519"/>
    </location>
</feature>
<feature type="compositionally biased region" description="Basic residues" evidence="1">
    <location>
        <begin position="288"/>
        <end position="297"/>
    </location>
</feature>
<feature type="compositionally biased region" description="Basic and acidic residues" evidence="1">
    <location>
        <begin position="237"/>
        <end position="255"/>
    </location>
</feature>
<feature type="region of interest" description="Disordered" evidence="1">
    <location>
        <begin position="683"/>
        <end position="706"/>
    </location>
</feature>
<name>A0A1Q5TEQ6_9EURO</name>
<feature type="region of interest" description="Disordered" evidence="1">
    <location>
        <begin position="643"/>
        <end position="663"/>
    </location>
</feature>
<feature type="region of interest" description="Disordered" evidence="1">
    <location>
        <begin position="32"/>
        <end position="91"/>
    </location>
</feature>
<dbReference type="Proteomes" id="UP000186955">
    <property type="component" value="Unassembled WGS sequence"/>
</dbReference>
<evidence type="ECO:0000256" key="1">
    <source>
        <dbReference type="SAM" id="MobiDB-lite"/>
    </source>
</evidence>
<feature type="compositionally biased region" description="Polar residues" evidence="1">
    <location>
        <begin position="475"/>
        <end position="489"/>
    </location>
</feature>
<keyword evidence="3" id="KW-1185">Reference proteome</keyword>
<feature type="region of interest" description="Disordered" evidence="1">
    <location>
        <begin position="160"/>
        <end position="318"/>
    </location>
</feature>
<feature type="compositionally biased region" description="Polar residues" evidence="1">
    <location>
        <begin position="299"/>
        <end position="311"/>
    </location>
</feature>
<dbReference type="AlphaFoldDB" id="A0A1Q5TEQ6"/>
<sequence length="919" mass="100065">MEQTAFARMSTSQFQTVTTTVFQLDSGDVIRGKDRQAMARLGPKRRESGASTGVQGQASTSHAGNKIAEMSSKHPEPVQEAGPIYKNIPPEDDSSQIAKIARLARATNANEATTEHAIPGIRQIQLEGIGDSTKDIKTADNQTAESFTTLVLSDNDPCQSLASIDTYANPPQSSPKGNSSSRVAQSCIIKLKATRRNPRKSYPPARASLEQSRPWRSARKTSTSHPTAEVDWSEGIRPTDDEKSPNDKKEADKGGASRGTSLFSPDAESEKSSRKKRKAPKAKSDSAKRRKATKKKGSISAQLPLATNINDKSLPETDKVDAQSVLELPDERPDNACIRDALDMPAASFSIIDKHDDELEVVSSSHEIVELSSDSLLQSNLSSLRQGTGSPRINGQTAMANSHGRGVTLGQKLTDALREAGLNSQFSPEVESRFSPTQITVGGTASGIPRGNFTQPTKVPAARSPFNSELEVVQDGTSDTSSAGEQKNLNEPDEISAPGTHTHQTTSISLRTAVPPTRHLSDTQKQLHIAGLMDRKGDGDDPQNPMVIPDDSSVAHLSDAMEMNPMQLPHAAQDNPQEDLQRLEDELETSSLSSEIPLPDGITMLPVEGGESEHTPESQKPLLSAHTGLQQIAPLTLPKSITRSSIVDRNGSPRLRPQNDIKTGKSRLNIDHFLLQNIRVTDSSSSECDEDSDGYYSESKHQSGGGWSKYQRDMFMEYGISPEELTTDLTGRALFGDAVKVASCAGLISKATTADVTELPRADKRGDYNLVGSGATGNDRAYGIPSRSFPRSIDAPRMEASHDEQNVEKRLSTLMQGDLNNMNWITDLQVAQQSAHNLLLATNQNLSSQLAAEQDTIRQVLHIYRQGCNRILDDLFRAQEVRMQLYRQQMLSVKEQHTQICQEMIQGLQELDHGVQQGL</sequence>
<feature type="compositionally biased region" description="Polar residues" evidence="1">
    <location>
        <begin position="499"/>
        <end position="510"/>
    </location>
</feature>
<dbReference type="EMBL" id="MNBE01000666">
    <property type="protein sequence ID" value="OKO98716.1"/>
    <property type="molecule type" value="Genomic_DNA"/>
</dbReference>
<reference evidence="2 3" key="1">
    <citation type="submission" date="2016-10" db="EMBL/GenBank/DDBJ databases">
        <title>Genome sequence of the ascomycete fungus Penicillium subrubescens.</title>
        <authorList>
            <person name="De Vries R.P."/>
            <person name="Peng M."/>
            <person name="Dilokpimol A."/>
            <person name="Hilden K."/>
            <person name="Makela M.R."/>
            <person name="Grigoriev I."/>
            <person name="Riley R."/>
            <person name="Granchi Z."/>
        </authorList>
    </citation>
    <scope>NUCLEOTIDE SEQUENCE [LARGE SCALE GENOMIC DNA]</scope>
    <source>
        <strain evidence="2 3">CBS 132785</strain>
    </source>
</reference>
<feature type="compositionally biased region" description="Polar residues" evidence="1">
    <location>
        <begin position="49"/>
        <end position="63"/>
    </location>
</feature>
<gene>
    <name evidence="2" type="ORF">PENSUB_8967</name>
</gene>